<evidence type="ECO:0000313" key="1">
    <source>
        <dbReference type="EMBL" id="CAD7202117.1"/>
    </source>
</evidence>
<reference evidence="1" key="1">
    <citation type="submission" date="2020-11" db="EMBL/GenBank/DDBJ databases">
        <authorList>
            <person name="Tran Van P."/>
        </authorList>
    </citation>
    <scope>NUCLEOTIDE SEQUENCE</scope>
</reference>
<proteinExistence type="predicted"/>
<protein>
    <submittedName>
        <fullName evidence="1">Uncharacterized protein</fullName>
    </submittedName>
</protein>
<name>A0A7R8ZA49_TIMDO</name>
<sequence>MQRHCMLSVEIQLKMYKINLSKM</sequence>
<accession>A0A7R8ZA49</accession>
<dbReference type="AlphaFoldDB" id="A0A7R8ZA49"/>
<organism evidence="1">
    <name type="scientific">Timema douglasi</name>
    <name type="common">Walking stick</name>
    <dbReference type="NCBI Taxonomy" id="61478"/>
    <lineage>
        <taxon>Eukaryota</taxon>
        <taxon>Metazoa</taxon>
        <taxon>Ecdysozoa</taxon>
        <taxon>Arthropoda</taxon>
        <taxon>Hexapoda</taxon>
        <taxon>Insecta</taxon>
        <taxon>Pterygota</taxon>
        <taxon>Neoptera</taxon>
        <taxon>Polyneoptera</taxon>
        <taxon>Phasmatodea</taxon>
        <taxon>Timematodea</taxon>
        <taxon>Timematoidea</taxon>
        <taxon>Timematidae</taxon>
        <taxon>Timema</taxon>
    </lineage>
</organism>
<dbReference type="EMBL" id="OA568993">
    <property type="protein sequence ID" value="CAD7202117.1"/>
    <property type="molecule type" value="Genomic_DNA"/>
</dbReference>
<gene>
    <name evidence="1" type="ORF">TDIB3V08_LOCUS8302</name>
</gene>